<evidence type="ECO:0000256" key="1">
    <source>
        <dbReference type="SAM" id="SignalP"/>
    </source>
</evidence>
<protein>
    <recommendedName>
        <fullName evidence="4">Secreted protein</fullName>
    </recommendedName>
</protein>
<dbReference type="EMBL" id="KB707924">
    <property type="protein sequence ID" value="EMR84990.1"/>
    <property type="molecule type" value="Genomic_DNA"/>
</dbReference>
<evidence type="ECO:0000313" key="2">
    <source>
        <dbReference type="EMBL" id="EMR84990.1"/>
    </source>
</evidence>
<accession>M7TUL1</accession>
<evidence type="ECO:0008006" key="4">
    <source>
        <dbReference type="Google" id="ProtNLM"/>
    </source>
</evidence>
<dbReference type="AlphaFoldDB" id="M7TUL1"/>
<reference evidence="3" key="1">
    <citation type="journal article" date="2013" name="Genome Announc.">
        <title>Draft genome sequence of Botrytis cinerea BcDW1, inoculum for noble rot of grape berries.</title>
        <authorList>
            <person name="Blanco-Ulate B."/>
            <person name="Allen G."/>
            <person name="Powell A.L."/>
            <person name="Cantu D."/>
        </authorList>
    </citation>
    <scope>NUCLEOTIDE SEQUENCE [LARGE SCALE GENOMIC DNA]</scope>
    <source>
        <strain evidence="3">BcDW1</strain>
    </source>
</reference>
<evidence type="ECO:0000313" key="3">
    <source>
        <dbReference type="Proteomes" id="UP000012045"/>
    </source>
</evidence>
<organism evidence="2 3">
    <name type="scientific">Botryotinia fuckeliana (strain BcDW1)</name>
    <name type="common">Noble rot fungus</name>
    <name type="synonym">Botrytis cinerea</name>
    <dbReference type="NCBI Taxonomy" id="1290391"/>
    <lineage>
        <taxon>Eukaryota</taxon>
        <taxon>Fungi</taxon>
        <taxon>Dikarya</taxon>
        <taxon>Ascomycota</taxon>
        <taxon>Pezizomycotina</taxon>
        <taxon>Leotiomycetes</taxon>
        <taxon>Helotiales</taxon>
        <taxon>Sclerotiniaceae</taxon>
        <taxon>Botrytis</taxon>
    </lineage>
</organism>
<name>M7TUL1_BOTF1</name>
<feature type="chain" id="PRO_5004086060" description="Secreted protein" evidence="1">
    <location>
        <begin position="19"/>
        <end position="67"/>
    </location>
</feature>
<keyword evidence="1" id="KW-0732">Signal</keyword>
<gene>
    <name evidence="2" type="ORF">BcDW1_6348</name>
</gene>
<dbReference type="Proteomes" id="UP000012045">
    <property type="component" value="Unassembled WGS sequence"/>
</dbReference>
<dbReference type="HOGENOM" id="CLU_2812002_0_0_1"/>
<feature type="signal peptide" evidence="1">
    <location>
        <begin position="1"/>
        <end position="18"/>
    </location>
</feature>
<sequence>MHLLHFPLALLSLVPSHTIDTYFAFKRRARSIQQIWFVTTLPVHLDRIQQRFYMQRLQYSCRTSDSN</sequence>
<proteinExistence type="predicted"/>